<dbReference type="InterPro" id="IPR053187">
    <property type="entry name" value="Notoamide_regulator"/>
</dbReference>
<protein>
    <recommendedName>
        <fullName evidence="2">Xylanolytic transcriptional activator regulatory domain-containing protein</fullName>
    </recommendedName>
</protein>
<dbReference type="Proteomes" id="UP001147782">
    <property type="component" value="Unassembled WGS sequence"/>
</dbReference>
<comment type="caution">
    <text evidence="3">The sequence shown here is derived from an EMBL/GenBank/DDBJ whole genome shotgun (WGS) entry which is preliminary data.</text>
</comment>
<dbReference type="CDD" id="cd12148">
    <property type="entry name" value="fungal_TF_MHR"/>
    <property type="match status" value="1"/>
</dbReference>
<dbReference type="GO" id="GO:0006351">
    <property type="term" value="P:DNA-templated transcription"/>
    <property type="evidence" value="ECO:0007669"/>
    <property type="project" value="InterPro"/>
</dbReference>
<dbReference type="AlphaFoldDB" id="A0A9W9RES8"/>
<dbReference type="GO" id="GO:0003677">
    <property type="term" value="F:DNA binding"/>
    <property type="evidence" value="ECO:0007669"/>
    <property type="project" value="InterPro"/>
</dbReference>
<name>A0A9W9RES8_9EURO</name>
<evidence type="ECO:0000256" key="1">
    <source>
        <dbReference type="ARBA" id="ARBA00023242"/>
    </source>
</evidence>
<sequence length="665" mass="76062">MGWATRKVAESAVVRVRGVIHDRFGCIEASEALNRGFFTSFARRAEFKAKECSHSMHHVQTAQVEGASCAIDEDGDQRRKHVLKRKLDSLDEKGHLLDRLIATLQESDRTYAAQITNLIRSHASLDEIRAFMDDLMERPRLEKTPELIEACHSVQQWHESQRRAVRPRPEPKQLSDMALFRVPAHPWTSITEDDDFVSHLISLWFTWAHPFLNWIDRDLFIREMQSGNIDSEFCSPFLVNIILADACAYSDYPEAYAIAAEQWSRGLHFYKEAKRYFEKDAGKGKIATLQGMGVLYLCTCMIGRDRIGWRYLGDLAHGVHELAERRGPTPEDADQDTIRKLKATDHMIWGLFTLASMTALSYQRSAPIKVPQIPYPLVGRDVHREKWSNYPLQSETTKAHTQCLSKALNDVSLITYDLTWSLFNRGNEEQTLNVEDEQCHATCLESSVCHPSPGKEKLLELTKVNTSLKYHTIIQTIFGVVKDLPKAEDCDESAEWLHETRQGAQKRCIESALASGDLIDIHCDLWGLDQMPPVNIQWVTVSMFTLLPYLEDGEKNRKAFTSLSIAAKAFSNRWSLGKGMLRLFQVTSKQMEIKLPAETDALYTDFETNTWSREDRKILNSQYPNFINSMKGGQVDEIELDMFLNKFDDLHLDDDSDEEGSEAFD</sequence>
<reference evidence="3" key="1">
    <citation type="submission" date="2022-11" db="EMBL/GenBank/DDBJ databases">
        <authorList>
            <person name="Petersen C."/>
        </authorList>
    </citation>
    <scope>NUCLEOTIDE SEQUENCE</scope>
    <source>
        <strain evidence="3">IBT 29864</strain>
    </source>
</reference>
<reference evidence="3" key="2">
    <citation type="journal article" date="2023" name="IMA Fungus">
        <title>Comparative genomic study of the Penicillium genus elucidates a diverse pangenome and 15 lateral gene transfer events.</title>
        <authorList>
            <person name="Petersen C."/>
            <person name="Sorensen T."/>
            <person name="Nielsen M.R."/>
            <person name="Sondergaard T.E."/>
            <person name="Sorensen J.L."/>
            <person name="Fitzpatrick D.A."/>
            <person name="Frisvad J.C."/>
            <person name="Nielsen K.L."/>
        </authorList>
    </citation>
    <scope>NUCLEOTIDE SEQUENCE</scope>
    <source>
        <strain evidence="3">IBT 29864</strain>
    </source>
</reference>
<dbReference type="PANTHER" id="PTHR47256:SF1">
    <property type="entry name" value="ZN(II)2CYS6 TRANSCRIPTION FACTOR (EUROFUNG)"/>
    <property type="match status" value="1"/>
</dbReference>
<keyword evidence="1" id="KW-0539">Nucleus</keyword>
<dbReference type="Pfam" id="PF04082">
    <property type="entry name" value="Fungal_trans"/>
    <property type="match status" value="1"/>
</dbReference>
<dbReference type="GeneID" id="81443366"/>
<dbReference type="OrthoDB" id="2593732at2759"/>
<gene>
    <name evidence="3" type="ORF">N7496_011274</name>
</gene>
<dbReference type="InterPro" id="IPR007219">
    <property type="entry name" value="XnlR_reg_dom"/>
</dbReference>
<organism evidence="3 4">
    <name type="scientific">Penicillium cataractarum</name>
    <dbReference type="NCBI Taxonomy" id="2100454"/>
    <lineage>
        <taxon>Eukaryota</taxon>
        <taxon>Fungi</taxon>
        <taxon>Dikarya</taxon>
        <taxon>Ascomycota</taxon>
        <taxon>Pezizomycotina</taxon>
        <taxon>Eurotiomycetes</taxon>
        <taxon>Eurotiomycetidae</taxon>
        <taxon>Eurotiales</taxon>
        <taxon>Aspergillaceae</taxon>
        <taxon>Penicillium</taxon>
    </lineage>
</organism>
<dbReference type="EMBL" id="JAPZBS010000009">
    <property type="protein sequence ID" value="KAJ5358861.1"/>
    <property type="molecule type" value="Genomic_DNA"/>
</dbReference>
<dbReference type="RefSeq" id="XP_056550147.1">
    <property type="nucleotide sequence ID" value="XM_056704187.1"/>
</dbReference>
<evidence type="ECO:0000259" key="2">
    <source>
        <dbReference type="Pfam" id="PF04082"/>
    </source>
</evidence>
<evidence type="ECO:0000313" key="3">
    <source>
        <dbReference type="EMBL" id="KAJ5358861.1"/>
    </source>
</evidence>
<dbReference type="GO" id="GO:0008270">
    <property type="term" value="F:zinc ion binding"/>
    <property type="evidence" value="ECO:0007669"/>
    <property type="project" value="InterPro"/>
</dbReference>
<keyword evidence="4" id="KW-1185">Reference proteome</keyword>
<proteinExistence type="predicted"/>
<dbReference type="PANTHER" id="PTHR47256">
    <property type="entry name" value="ZN(II)2CYS6 TRANSCRIPTION FACTOR (EUROFUNG)-RELATED"/>
    <property type="match status" value="1"/>
</dbReference>
<feature type="domain" description="Xylanolytic transcriptional activator regulatory" evidence="2">
    <location>
        <begin position="201"/>
        <end position="428"/>
    </location>
</feature>
<evidence type="ECO:0000313" key="4">
    <source>
        <dbReference type="Proteomes" id="UP001147782"/>
    </source>
</evidence>
<accession>A0A9W9RES8</accession>